<feature type="transmembrane region" description="Helical" evidence="4">
    <location>
        <begin position="53"/>
        <end position="75"/>
    </location>
</feature>
<accession>A0A1G9ELE1</accession>
<feature type="domain" description="Major facilitator superfamily (MFS) profile" evidence="5">
    <location>
        <begin position="19"/>
        <end position="407"/>
    </location>
</feature>
<dbReference type="RefSeq" id="WP_245688673.1">
    <property type="nucleotide sequence ID" value="NZ_FNGE01000003.1"/>
</dbReference>
<dbReference type="STRING" id="525640.SAMN04487971_10337"/>
<organism evidence="6 7">
    <name type="scientific">Paracoccus chinensis</name>
    <dbReference type="NCBI Taxonomy" id="525640"/>
    <lineage>
        <taxon>Bacteria</taxon>
        <taxon>Pseudomonadati</taxon>
        <taxon>Pseudomonadota</taxon>
        <taxon>Alphaproteobacteria</taxon>
        <taxon>Rhodobacterales</taxon>
        <taxon>Paracoccaceae</taxon>
        <taxon>Paracoccus</taxon>
    </lineage>
</organism>
<feature type="transmembrane region" description="Helical" evidence="4">
    <location>
        <begin position="174"/>
        <end position="193"/>
    </location>
</feature>
<dbReference type="Pfam" id="PF07690">
    <property type="entry name" value="MFS_1"/>
    <property type="match status" value="1"/>
</dbReference>
<feature type="transmembrane region" description="Helical" evidence="4">
    <location>
        <begin position="142"/>
        <end position="162"/>
    </location>
</feature>
<reference evidence="7" key="1">
    <citation type="submission" date="2016-10" db="EMBL/GenBank/DDBJ databases">
        <authorList>
            <person name="Varghese N."/>
            <person name="Submissions S."/>
        </authorList>
    </citation>
    <scope>NUCLEOTIDE SEQUENCE [LARGE SCALE GENOMIC DNA]</scope>
    <source>
        <strain evidence="7">CGMCC 1.7655</strain>
    </source>
</reference>
<dbReference type="EMBL" id="FNGE01000003">
    <property type="protein sequence ID" value="SDK77002.1"/>
    <property type="molecule type" value="Genomic_DNA"/>
</dbReference>
<feature type="transmembrane region" description="Helical" evidence="4">
    <location>
        <begin position="260"/>
        <end position="282"/>
    </location>
</feature>
<dbReference type="PANTHER" id="PTHR23521">
    <property type="entry name" value="TRANSPORTER MFS SUPERFAMILY"/>
    <property type="match status" value="1"/>
</dbReference>
<keyword evidence="2 4" id="KW-1133">Transmembrane helix</keyword>
<dbReference type="GO" id="GO:0005886">
    <property type="term" value="C:plasma membrane"/>
    <property type="evidence" value="ECO:0007669"/>
    <property type="project" value="TreeGrafter"/>
</dbReference>
<dbReference type="AlphaFoldDB" id="A0A1G9ELE1"/>
<dbReference type="GO" id="GO:0022857">
    <property type="term" value="F:transmembrane transporter activity"/>
    <property type="evidence" value="ECO:0007669"/>
    <property type="project" value="InterPro"/>
</dbReference>
<dbReference type="Proteomes" id="UP000199555">
    <property type="component" value="Unassembled WGS sequence"/>
</dbReference>
<dbReference type="SUPFAM" id="SSF103473">
    <property type="entry name" value="MFS general substrate transporter"/>
    <property type="match status" value="1"/>
</dbReference>
<feature type="transmembrane region" description="Helical" evidence="4">
    <location>
        <begin position="87"/>
        <end position="105"/>
    </location>
</feature>
<dbReference type="Gene3D" id="1.20.1250.20">
    <property type="entry name" value="MFS general substrate transporter like domains"/>
    <property type="match status" value="2"/>
</dbReference>
<feature type="transmembrane region" description="Helical" evidence="4">
    <location>
        <begin position="20"/>
        <end position="41"/>
    </location>
</feature>
<dbReference type="PANTHER" id="PTHR23521:SF3">
    <property type="entry name" value="MFS TRANSPORTER"/>
    <property type="match status" value="1"/>
</dbReference>
<feature type="transmembrane region" description="Helical" evidence="4">
    <location>
        <begin position="313"/>
        <end position="334"/>
    </location>
</feature>
<name>A0A1G9ELE1_9RHOB</name>
<protein>
    <submittedName>
        <fullName evidence="6">Sugar phosphate permease</fullName>
    </submittedName>
</protein>
<proteinExistence type="predicted"/>
<feature type="transmembrane region" description="Helical" evidence="4">
    <location>
        <begin position="111"/>
        <end position="130"/>
    </location>
</feature>
<gene>
    <name evidence="6" type="ORF">SAMN04487971_10337</name>
</gene>
<feature type="transmembrane region" description="Helical" evidence="4">
    <location>
        <begin position="219"/>
        <end position="240"/>
    </location>
</feature>
<feature type="transmembrane region" description="Helical" evidence="4">
    <location>
        <begin position="379"/>
        <end position="398"/>
    </location>
</feature>
<sequence length="414" mass="43272">MSSDLSTAGGAASSDRFAMLALICLGVVLSMTPWFSATAILPELRDTWSMSPALAALMTIAVQAGFVAGALGMSLVNLADIVAPIRLMSAGAASAALFTGLLAAVDSAEAAAVLRFLTGAALALVYPPAMKLTTTWFVKGRGLAFGLVIGALTLGSAMPHLLRGLISTADWRVVVISAAGVSLAGALVFLLFLREGPHPYSRATFDLRQAGRVFRSRPVLLANMGYFGHMWELYAMWAWLLVYAQQMLSGLGVQSPARMASMIVFIAIAAGSLGAIAGGVLADRFGRTLTTAGMLLTSAACALGVGLTFDGPLWLFMTVAVIWGASIVGDSAQFSAMVTEVADRHLVGTALTVQMGIGFLITIVTIQVLPLFAELLGGWRWSFLMLIPGPLVGAAAVLRLRQLPESLKIAQGLR</sequence>
<evidence type="ECO:0000256" key="2">
    <source>
        <dbReference type="ARBA" id="ARBA00022989"/>
    </source>
</evidence>
<keyword evidence="1 4" id="KW-0812">Transmembrane</keyword>
<dbReference type="InterPro" id="IPR036259">
    <property type="entry name" value="MFS_trans_sf"/>
</dbReference>
<keyword evidence="3 4" id="KW-0472">Membrane</keyword>
<dbReference type="InterPro" id="IPR011701">
    <property type="entry name" value="MFS"/>
</dbReference>
<feature type="transmembrane region" description="Helical" evidence="4">
    <location>
        <begin position="346"/>
        <end position="373"/>
    </location>
</feature>
<evidence type="ECO:0000313" key="6">
    <source>
        <dbReference type="EMBL" id="SDK77002.1"/>
    </source>
</evidence>
<feature type="transmembrane region" description="Helical" evidence="4">
    <location>
        <begin position="289"/>
        <end position="307"/>
    </location>
</feature>
<dbReference type="InterPro" id="IPR020846">
    <property type="entry name" value="MFS_dom"/>
</dbReference>
<keyword evidence="7" id="KW-1185">Reference proteome</keyword>
<dbReference type="PROSITE" id="PS50850">
    <property type="entry name" value="MFS"/>
    <property type="match status" value="1"/>
</dbReference>
<evidence type="ECO:0000256" key="1">
    <source>
        <dbReference type="ARBA" id="ARBA00022692"/>
    </source>
</evidence>
<evidence type="ECO:0000256" key="4">
    <source>
        <dbReference type="SAM" id="Phobius"/>
    </source>
</evidence>
<evidence type="ECO:0000313" key="7">
    <source>
        <dbReference type="Proteomes" id="UP000199555"/>
    </source>
</evidence>
<evidence type="ECO:0000259" key="5">
    <source>
        <dbReference type="PROSITE" id="PS50850"/>
    </source>
</evidence>
<evidence type="ECO:0000256" key="3">
    <source>
        <dbReference type="ARBA" id="ARBA00023136"/>
    </source>
</evidence>